<feature type="domain" description="ZZ-type" evidence="13">
    <location>
        <begin position="311"/>
        <end position="365"/>
    </location>
</feature>
<keyword evidence="5" id="KW-0862">Zinc</keyword>
<evidence type="ECO:0000256" key="11">
    <source>
        <dbReference type="SAM" id="MobiDB-lite"/>
    </source>
</evidence>
<dbReference type="Pfam" id="PF16495">
    <property type="entry name" value="SWIRM-assoc_1"/>
    <property type="match status" value="1"/>
</dbReference>
<dbReference type="Pfam" id="PF00569">
    <property type="entry name" value="ZZ"/>
    <property type="match status" value="1"/>
</dbReference>
<evidence type="ECO:0000313" key="17">
    <source>
        <dbReference type="EMBL" id="KAK7312351.1"/>
    </source>
</evidence>
<feature type="compositionally biased region" description="Basic and acidic residues" evidence="11">
    <location>
        <begin position="595"/>
        <end position="647"/>
    </location>
</feature>
<dbReference type="PROSITE" id="PS50090">
    <property type="entry name" value="MYB_LIKE"/>
    <property type="match status" value="1"/>
</dbReference>
<dbReference type="SUPFAM" id="SSF46689">
    <property type="entry name" value="Homeodomain-like"/>
    <property type="match status" value="2"/>
</dbReference>
<feature type="domain" description="Myb-like" evidence="12">
    <location>
        <begin position="365"/>
        <end position="415"/>
    </location>
</feature>
<dbReference type="FunFam" id="1.10.10.60:FF:000014">
    <property type="entry name" value="SWI/SNF complex subunit SMARCC2 isoform C"/>
    <property type="match status" value="1"/>
</dbReference>
<dbReference type="Proteomes" id="UP001367508">
    <property type="component" value="Unassembled WGS sequence"/>
</dbReference>
<organism evidence="17 18">
    <name type="scientific">Canavalia gladiata</name>
    <name type="common">Sword bean</name>
    <name type="synonym">Dolichos gladiatus</name>
    <dbReference type="NCBI Taxonomy" id="3824"/>
    <lineage>
        <taxon>Eukaryota</taxon>
        <taxon>Viridiplantae</taxon>
        <taxon>Streptophyta</taxon>
        <taxon>Embryophyta</taxon>
        <taxon>Tracheophyta</taxon>
        <taxon>Spermatophyta</taxon>
        <taxon>Magnoliopsida</taxon>
        <taxon>eudicotyledons</taxon>
        <taxon>Gunneridae</taxon>
        <taxon>Pentapetalae</taxon>
        <taxon>rosids</taxon>
        <taxon>fabids</taxon>
        <taxon>Fabales</taxon>
        <taxon>Fabaceae</taxon>
        <taxon>Papilionoideae</taxon>
        <taxon>50 kb inversion clade</taxon>
        <taxon>NPAAA clade</taxon>
        <taxon>indigoferoid/millettioid clade</taxon>
        <taxon>Phaseoleae</taxon>
        <taxon>Canavalia</taxon>
    </lineage>
</organism>
<dbReference type="Pfam" id="PF04433">
    <property type="entry name" value="SWIRM"/>
    <property type="match status" value="1"/>
</dbReference>
<dbReference type="PROSITE" id="PS50135">
    <property type="entry name" value="ZF_ZZ_2"/>
    <property type="match status" value="1"/>
</dbReference>
<dbReference type="PANTHER" id="PTHR12802:SF41">
    <property type="entry name" value="BRAHMA ASSOCIATED PROTEIN 155 KDA"/>
    <property type="match status" value="1"/>
</dbReference>
<evidence type="ECO:0000256" key="10">
    <source>
        <dbReference type="PROSITE-ProRule" id="PRU00228"/>
    </source>
</evidence>
<dbReference type="PANTHER" id="PTHR12802">
    <property type="entry name" value="SWI/SNF COMPLEX-RELATED"/>
    <property type="match status" value="1"/>
</dbReference>
<feature type="region of interest" description="Disordered" evidence="11">
    <location>
        <begin position="1"/>
        <end position="100"/>
    </location>
</feature>
<keyword evidence="2" id="KW-0217">Developmental protein</keyword>
<dbReference type="InterPro" id="IPR001005">
    <property type="entry name" value="SANT/Myb"/>
</dbReference>
<dbReference type="SMART" id="SM00717">
    <property type="entry name" value="SANT"/>
    <property type="match status" value="1"/>
</dbReference>
<evidence type="ECO:0000259" key="15">
    <source>
        <dbReference type="PROSITE" id="PS51293"/>
    </source>
</evidence>
<dbReference type="InterPro" id="IPR043145">
    <property type="entry name" value="Znf_ZZ_sf"/>
</dbReference>
<dbReference type="CDD" id="cd00167">
    <property type="entry name" value="SANT"/>
    <property type="match status" value="1"/>
</dbReference>
<evidence type="ECO:0000256" key="3">
    <source>
        <dbReference type="ARBA" id="ARBA00022723"/>
    </source>
</evidence>
<dbReference type="Gene3D" id="3.30.60.90">
    <property type="match status" value="1"/>
</dbReference>
<feature type="compositionally biased region" description="Basic and acidic residues" evidence="11">
    <location>
        <begin position="722"/>
        <end position="748"/>
    </location>
</feature>
<evidence type="ECO:0000259" key="16">
    <source>
        <dbReference type="PROSITE" id="PS51294"/>
    </source>
</evidence>
<dbReference type="PROSITE" id="PS01357">
    <property type="entry name" value="ZF_ZZ_1"/>
    <property type="match status" value="1"/>
</dbReference>
<feature type="compositionally biased region" description="Low complexity" evidence="11">
    <location>
        <begin position="35"/>
        <end position="48"/>
    </location>
</feature>
<evidence type="ECO:0000256" key="5">
    <source>
        <dbReference type="ARBA" id="ARBA00022833"/>
    </source>
</evidence>
<dbReference type="Gene3D" id="1.10.10.10">
    <property type="entry name" value="Winged helix-like DNA-binding domain superfamily/Winged helix DNA-binding domain"/>
    <property type="match status" value="1"/>
</dbReference>
<dbReference type="GO" id="GO:0005634">
    <property type="term" value="C:nucleus"/>
    <property type="evidence" value="ECO:0007669"/>
    <property type="project" value="UniProtKB-SubCell"/>
</dbReference>
<evidence type="ECO:0000259" key="14">
    <source>
        <dbReference type="PROSITE" id="PS50934"/>
    </source>
</evidence>
<feature type="region of interest" description="Disordered" evidence="11">
    <location>
        <begin position="1026"/>
        <end position="1047"/>
    </location>
</feature>
<keyword evidence="18" id="KW-1185">Reference proteome</keyword>
<dbReference type="Pfam" id="PF00249">
    <property type="entry name" value="Myb_DNA-binding"/>
    <property type="match status" value="1"/>
</dbReference>
<dbReference type="InterPro" id="IPR000433">
    <property type="entry name" value="Znf_ZZ"/>
</dbReference>
<comment type="caution">
    <text evidence="17">The sequence shown here is derived from an EMBL/GenBank/DDBJ whole genome shotgun (WGS) entry which is preliminary data.</text>
</comment>
<feature type="compositionally biased region" description="Polar residues" evidence="11">
    <location>
        <begin position="774"/>
        <end position="798"/>
    </location>
</feature>
<evidence type="ECO:0000256" key="2">
    <source>
        <dbReference type="ARBA" id="ARBA00022473"/>
    </source>
</evidence>
<gene>
    <name evidence="17" type="ORF">VNO77_36142</name>
</gene>
<evidence type="ECO:0000259" key="12">
    <source>
        <dbReference type="PROSITE" id="PS50090"/>
    </source>
</evidence>
<evidence type="ECO:0000256" key="4">
    <source>
        <dbReference type="ARBA" id="ARBA00022771"/>
    </source>
</evidence>
<dbReference type="CDD" id="cd02336">
    <property type="entry name" value="ZZ_RSC8"/>
    <property type="match status" value="1"/>
</dbReference>
<reference evidence="17 18" key="1">
    <citation type="submission" date="2024-01" db="EMBL/GenBank/DDBJ databases">
        <title>The genomes of 5 underutilized Papilionoideae crops provide insights into root nodulation and disease resistanc.</title>
        <authorList>
            <person name="Jiang F."/>
        </authorList>
    </citation>
    <scope>NUCLEOTIDE SEQUENCE [LARGE SCALE GENOMIC DNA]</scope>
    <source>
        <strain evidence="17">LVBAO_FW01</strain>
        <tissue evidence="17">Leaves</tissue>
    </source>
</reference>
<dbReference type="GO" id="GO:0003677">
    <property type="term" value="F:DNA binding"/>
    <property type="evidence" value="ECO:0007669"/>
    <property type="project" value="UniProtKB-KW"/>
</dbReference>
<dbReference type="SMART" id="SM00291">
    <property type="entry name" value="ZnF_ZZ"/>
    <property type="match status" value="1"/>
</dbReference>
<name>A0AAN9PVI4_CANGL</name>
<dbReference type="InterPro" id="IPR036388">
    <property type="entry name" value="WH-like_DNA-bd_sf"/>
</dbReference>
<dbReference type="InterPro" id="IPR041984">
    <property type="entry name" value="Rsc8/Ssr1/Ssr2_ZZ"/>
</dbReference>
<feature type="domain" description="HTH myb-type" evidence="16">
    <location>
        <begin position="368"/>
        <end position="407"/>
    </location>
</feature>
<dbReference type="InterPro" id="IPR017930">
    <property type="entry name" value="Myb_dom"/>
</dbReference>
<feature type="compositionally biased region" description="Low complexity" evidence="11">
    <location>
        <begin position="79"/>
        <end position="96"/>
    </location>
</feature>
<dbReference type="GO" id="GO:0008270">
    <property type="term" value="F:zinc ion binding"/>
    <property type="evidence" value="ECO:0007669"/>
    <property type="project" value="UniProtKB-KW"/>
</dbReference>
<feature type="domain" description="SWIRM" evidence="14">
    <location>
        <begin position="148"/>
        <end position="245"/>
    </location>
</feature>
<protein>
    <recommendedName>
        <fullName evidence="19">SWI/SNF complex subunit SWI3D</fullName>
    </recommendedName>
</protein>
<dbReference type="InterPro" id="IPR007526">
    <property type="entry name" value="SWIRM"/>
</dbReference>
<evidence type="ECO:0000259" key="13">
    <source>
        <dbReference type="PROSITE" id="PS50135"/>
    </source>
</evidence>
<sequence length="1047" mass="113353">MEEKRRDAPSSAADSPTSEPVSSRRRAGGNKRKASALSASNSSSTPSKRASRDKTSPLHLPPLHNGPLTRARQTPNNHAAASSSTAAAGSASAPAAVKHSERSALTQASVADSLALAEQLKKESEWETLEAAIQAEFEAIRSRGTNAHVVPTHCGWFSWSNIHPIEKQMLPSFFNGKTENRSPDVYMEMRNWIIKKFHSNPNLPIELKDMSELNVGELDARQEIMEFLDYWGLINFHPFPSMDSAVASASDDGETEKNSLLEKLYHFETLQLRPPVVQKSSQMTPAVTSGLFPESTIAEELVKQEGPAIEMLEYHCNSCSADCSRKRYHCQKQADFDLCTDCFSNRRFGSGMSSLDFILMEPAEVAGVNGGKWTDQETLLLLEALELYKENWNEIAEHVGTKSKAQCILHFVQMPIEDAFVDGNDNVEASCKEIVDPAAANNSSMDKDASEIIENDNSDGIKGNDETSKAEDFKVKVNQEETPKLQEDSNEKTSEGTSKSEDAAKVKFDQEAGNDCALNALKDAFTAVGYSPGPEGPSSFADVGNPVMALATFLAHLVGSDVAVASAHSSIKSMSRNSPGIDLAARCCFLLEDPPDNKKEPASSERDSKSEGGQDEVNGKQDKSILNDKDLPKDHNKIESNALEDKGQLASTDDGTSEKPISSKEQAMVNHECRLDNCNGSNNAKLPNDQAPGTLHNSGGSTSKAEIPPSSDEVQDEILSEEPNKSVEELKNRHVSDSLPSDKKELHQPVKSNLPGENPKPVEPPEVTEMVSDSIPSAKSKAQNTQSTNPVRGSQELTGSVMDVDGVTSSLPSENIDSQPLSTPKSSQCNGTEKDVDMVSPSNPVRSNPGAENGGNTGAGEDHAEHDAKVKDDSTMSKQDNNFEKVKRAAVSTLAGAAVKAKLLANQEEDQIRQLSSLLIEKQLHKLETKLAFFNDVENVVMRAREHVERSRHKLYHERALIIASRLGVPASSSRGVPPSVPTNRIPMNVANSLPRPQIMMNPQRPLISRSAGTIATTLQNPLTSATAAGNSVRPSSQEKLSSVGTK</sequence>
<evidence type="ECO:0000256" key="1">
    <source>
        <dbReference type="ARBA" id="ARBA00004123"/>
    </source>
</evidence>
<keyword evidence="6" id="KW-0805">Transcription regulation</keyword>
<dbReference type="InterPro" id="IPR017884">
    <property type="entry name" value="SANT_dom"/>
</dbReference>
<evidence type="ECO:0008006" key="19">
    <source>
        <dbReference type="Google" id="ProtNLM"/>
    </source>
</evidence>
<feature type="region of interest" description="Disordered" evidence="11">
    <location>
        <begin position="454"/>
        <end position="504"/>
    </location>
</feature>
<dbReference type="SUPFAM" id="SSF57850">
    <property type="entry name" value="RING/U-box"/>
    <property type="match status" value="1"/>
</dbReference>
<proteinExistence type="predicted"/>
<feature type="compositionally biased region" description="Low complexity" evidence="11">
    <location>
        <begin position="57"/>
        <end position="68"/>
    </location>
</feature>
<keyword evidence="8" id="KW-0804">Transcription</keyword>
<evidence type="ECO:0000256" key="8">
    <source>
        <dbReference type="ARBA" id="ARBA00023163"/>
    </source>
</evidence>
<dbReference type="PROSITE" id="PS51293">
    <property type="entry name" value="SANT"/>
    <property type="match status" value="1"/>
</dbReference>
<evidence type="ECO:0000256" key="7">
    <source>
        <dbReference type="ARBA" id="ARBA00023125"/>
    </source>
</evidence>
<dbReference type="InterPro" id="IPR032451">
    <property type="entry name" value="SMARCC_C"/>
</dbReference>
<feature type="compositionally biased region" description="Basic and acidic residues" evidence="11">
    <location>
        <begin position="462"/>
        <end position="504"/>
    </location>
</feature>
<keyword evidence="4 10" id="KW-0863">Zinc-finger</keyword>
<feature type="compositionally biased region" description="Basic and acidic residues" evidence="11">
    <location>
        <begin position="860"/>
        <end position="881"/>
    </location>
</feature>
<dbReference type="PROSITE" id="PS51294">
    <property type="entry name" value="HTH_MYB"/>
    <property type="match status" value="1"/>
</dbReference>
<feature type="compositionally biased region" description="Polar residues" evidence="11">
    <location>
        <begin position="649"/>
        <end position="665"/>
    </location>
</feature>
<evidence type="ECO:0000256" key="9">
    <source>
        <dbReference type="ARBA" id="ARBA00023242"/>
    </source>
</evidence>
<evidence type="ECO:0000256" key="6">
    <source>
        <dbReference type="ARBA" id="ARBA00023015"/>
    </source>
</evidence>
<feature type="region of interest" description="Disordered" evidence="11">
    <location>
        <begin position="592"/>
        <end position="881"/>
    </location>
</feature>
<feature type="compositionally biased region" description="Polar residues" evidence="11">
    <location>
        <begin position="807"/>
        <end position="831"/>
    </location>
</feature>
<keyword evidence="3" id="KW-0479">Metal-binding</keyword>
<dbReference type="PROSITE" id="PS50934">
    <property type="entry name" value="SWIRM"/>
    <property type="match status" value="1"/>
</dbReference>
<feature type="domain" description="SANT" evidence="15">
    <location>
        <begin position="372"/>
        <end position="419"/>
    </location>
</feature>
<dbReference type="EMBL" id="JAYMYQ010000009">
    <property type="protein sequence ID" value="KAK7312351.1"/>
    <property type="molecule type" value="Genomic_DNA"/>
</dbReference>
<accession>A0AAN9PVI4</accession>
<dbReference type="InterPro" id="IPR009057">
    <property type="entry name" value="Homeodomain-like_sf"/>
</dbReference>
<feature type="compositionally biased region" description="Basic residues" evidence="11">
    <location>
        <begin position="23"/>
        <end position="34"/>
    </location>
</feature>
<keyword evidence="9" id="KW-0539">Nucleus</keyword>
<comment type="subcellular location">
    <subcellularLocation>
        <location evidence="1">Nucleus</location>
    </subcellularLocation>
</comment>
<keyword evidence="7" id="KW-0238">DNA-binding</keyword>
<feature type="compositionally biased region" description="Polar residues" evidence="11">
    <location>
        <begin position="695"/>
        <end position="704"/>
    </location>
</feature>
<dbReference type="AlphaFoldDB" id="A0AAN9PVI4"/>
<dbReference type="Gene3D" id="1.10.10.60">
    <property type="entry name" value="Homeodomain-like"/>
    <property type="match status" value="1"/>
</dbReference>
<evidence type="ECO:0000313" key="18">
    <source>
        <dbReference type="Proteomes" id="UP001367508"/>
    </source>
</evidence>